<proteinExistence type="predicted"/>
<keyword evidence="4" id="KW-1133">Transmembrane helix</keyword>
<dbReference type="GO" id="GO:0006120">
    <property type="term" value="P:mitochondrial electron transport, NADH to ubiquinone"/>
    <property type="evidence" value="ECO:0007669"/>
    <property type="project" value="InterPro"/>
</dbReference>
<evidence type="ECO:0000313" key="8">
    <source>
        <dbReference type="Proteomes" id="UP001438707"/>
    </source>
</evidence>
<evidence type="ECO:0000256" key="3">
    <source>
        <dbReference type="ARBA" id="ARBA00022792"/>
    </source>
</evidence>
<dbReference type="InterPro" id="IPR039205">
    <property type="entry name" value="NDUFA11"/>
</dbReference>
<keyword evidence="2" id="KW-0812">Transmembrane</keyword>
<dbReference type="AlphaFoldDB" id="A0AAW1R2V4"/>
<dbReference type="PANTHER" id="PTHR21382:SF1">
    <property type="entry name" value="NADH DEHYDROGENASE [UBIQUINONE] 1 ALPHA SUBCOMPLEX SUBUNIT 11"/>
    <property type="match status" value="1"/>
</dbReference>
<dbReference type="EMBL" id="JALJOS010000018">
    <property type="protein sequence ID" value="KAK9827537.1"/>
    <property type="molecule type" value="Genomic_DNA"/>
</dbReference>
<sequence>MTEMTCWSRRTIAAGVVESSHDRRGLAPGVTGSLAGAATANWGDVPVVLRDKPGPALRRTGRIMMQYGATFGFVGLAFTGVDCFAETVREKHDFWNGVFGGLAAGTVLGLRIGKLPVGVGAAVSLALTSALVDISGQKWKGQQFNDNLTPPRRIYPYPSENVTGYDNE</sequence>
<evidence type="ECO:0000256" key="2">
    <source>
        <dbReference type="ARBA" id="ARBA00022692"/>
    </source>
</evidence>
<keyword evidence="6" id="KW-0472">Membrane</keyword>
<evidence type="ECO:0000256" key="5">
    <source>
        <dbReference type="ARBA" id="ARBA00023128"/>
    </source>
</evidence>
<dbReference type="GO" id="GO:0005743">
    <property type="term" value="C:mitochondrial inner membrane"/>
    <property type="evidence" value="ECO:0007669"/>
    <property type="project" value="UniProtKB-SubCell"/>
</dbReference>
<name>A0AAW1R2V4_9CHLO</name>
<gene>
    <name evidence="7" type="ORF">WJX74_009063</name>
</gene>
<organism evidence="7 8">
    <name type="scientific">Apatococcus lobatus</name>
    <dbReference type="NCBI Taxonomy" id="904363"/>
    <lineage>
        <taxon>Eukaryota</taxon>
        <taxon>Viridiplantae</taxon>
        <taxon>Chlorophyta</taxon>
        <taxon>core chlorophytes</taxon>
        <taxon>Trebouxiophyceae</taxon>
        <taxon>Chlorellales</taxon>
        <taxon>Chlorellaceae</taxon>
        <taxon>Apatococcus</taxon>
    </lineage>
</organism>
<dbReference type="Pfam" id="PF02466">
    <property type="entry name" value="Tim17"/>
    <property type="match status" value="1"/>
</dbReference>
<reference evidence="7 8" key="1">
    <citation type="journal article" date="2024" name="Nat. Commun.">
        <title>Phylogenomics reveals the evolutionary origins of lichenization in chlorophyte algae.</title>
        <authorList>
            <person name="Puginier C."/>
            <person name="Libourel C."/>
            <person name="Otte J."/>
            <person name="Skaloud P."/>
            <person name="Haon M."/>
            <person name="Grisel S."/>
            <person name="Petersen M."/>
            <person name="Berrin J.G."/>
            <person name="Delaux P.M."/>
            <person name="Dal Grande F."/>
            <person name="Keller J."/>
        </authorList>
    </citation>
    <scope>NUCLEOTIDE SEQUENCE [LARGE SCALE GENOMIC DNA]</scope>
    <source>
        <strain evidence="7 8">SAG 2145</strain>
    </source>
</reference>
<protein>
    <recommendedName>
        <fullName evidence="9">NADH-ubiquinone oxidoreductase subunit B14.7</fullName>
    </recommendedName>
</protein>
<keyword evidence="5" id="KW-0496">Mitochondrion</keyword>
<comment type="caution">
    <text evidence="7">The sequence shown here is derived from an EMBL/GenBank/DDBJ whole genome shotgun (WGS) entry which is preliminary data.</text>
</comment>
<comment type="subcellular location">
    <subcellularLocation>
        <location evidence="1">Mitochondrion inner membrane</location>
        <topology evidence="1">Multi-pass membrane protein</topology>
    </subcellularLocation>
</comment>
<evidence type="ECO:0000256" key="6">
    <source>
        <dbReference type="ARBA" id="ARBA00023136"/>
    </source>
</evidence>
<evidence type="ECO:0000256" key="1">
    <source>
        <dbReference type="ARBA" id="ARBA00004448"/>
    </source>
</evidence>
<keyword evidence="8" id="KW-1185">Reference proteome</keyword>
<evidence type="ECO:0000313" key="7">
    <source>
        <dbReference type="EMBL" id="KAK9827537.1"/>
    </source>
</evidence>
<dbReference type="PANTHER" id="PTHR21382">
    <property type="entry name" value="NADH-UBIQUINONE OXIDOREDUCTASE SUBUNIT"/>
    <property type="match status" value="1"/>
</dbReference>
<dbReference type="Proteomes" id="UP001438707">
    <property type="component" value="Unassembled WGS sequence"/>
</dbReference>
<dbReference type="GO" id="GO:0045271">
    <property type="term" value="C:respiratory chain complex I"/>
    <property type="evidence" value="ECO:0007669"/>
    <property type="project" value="InterPro"/>
</dbReference>
<accession>A0AAW1R2V4</accession>
<keyword evidence="3" id="KW-0999">Mitochondrion inner membrane</keyword>
<evidence type="ECO:0008006" key="9">
    <source>
        <dbReference type="Google" id="ProtNLM"/>
    </source>
</evidence>
<evidence type="ECO:0000256" key="4">
    <source>
        <dbReference type="ARBA" id="ARBA00022989"/>
    </source>
</evidence>